<dbReference type="AlphaFoldDB" id="A0A1M7ZMG6"/>
<dbReference type="OrthoDB" id="9814707at2"/>
<dbReference type="InterPro" id="IPR009784">
    <property type="entry name" value="DUF1349"/>
</dbReference>
<protein>
    <recommendedName>
        <fullName evidence="3">Regulation of enolase protein 1, concanavalin A-like superfamily</fullName>
    </recommendedName>
</protein>
<dbReference type="Proteomes" id="UP000186406">
    <property type="component" value="Unassembled WGS sequence"/>
</dbReference>
<dbReference type="InterPro" id="IPR015987">
    <property type="entry name" value="UCP022704"/>
</dbReference>
<dbReference type="InterPro" id="IPR013320">
    <property type="entry name" value="ConA-like_dom_sf"/>
</dbReference>
<name>A0A1M7ZMG6_9HYPH</name>
<sequence length="195" mass="21554">MTNVDLGTGRWLNEPARWSIASGTLHLATDAATDFWRETHYGFIRDNGHFLGFTTGEAFTAEVRVKGEYPSLYDQAGLMVRIDETRWVKAGVEFSDGQLNLSVVVTDGRSDWSVTRPDGDVTDVRLRLTVKGGALRVQASTDGTIWPLLRLAPFPAAPTYQVGPMACTPERAGLEIAFSDFRILPPTERDLHDLS</sequence>
<accession>A0A1M7ZMG6</accession>
<dbReference type="PIRSF" id="PIRSF022704">
    <property type="entry name" value="UCP022704"/>
    <property type="match status" value="1"/>
</dbReference>
<reference evidence="1 2" key="1">
    <citation type="submission" date="2016-12" db="EMBL/GenBank/DDBJ databases">
        <authorList>
            <person name="Song W.-J."/>
            <person name="Kurnit D.M."/>
        </authorList>
    </citation>
    <scope>NUCLEOTIDE SEQUENCE [LARGE SCALE GENOMIC DNA]</scope>
    <source>
        <strain evidence="1 2">DSM 19599</strain>
    </source>
</reference>
<keyword evidence="2" id="KW-1185">Reference proteome</keyword>
<dbReference type="Pfam" id="PF07081">
    <property type="entry name" value="DUF1349"/>
    <property type="match status" value="1"/>
</dbReference>
<organism evidence="1 2">
    <name type="scientific">Pseudoxanthobacter soli DSM 19599</name>
    <dbReference type="NCBI Taxonomy" id="1123029"/>
    <lineage>
        <taxon>Bacteria</taxon>
        <taxon>Pseudomonadati</taxon>
        <taxon>Pseudomonadota</taxon>
        <taxon>Alphaproteobacteria</taxon>
        <taxon>Hyphomicrobiales</taxon>
        <taxon>Segnochrobactraceae</taxon>
        <taxon>Pseudoxanthobacter</taxon>
    </lineage>
</organism>
<dbReference type="RefSeq" id="WP_073629447.1">
    <property type="nucleotide sequence ID" value="NZ_FRXO01000005.1"/>
</dbReference>
<dbReference type="PANTHER" id="PTHR35332">
    <property type="entry name" value="REGULATION OF ENOLASE PROTEIN 1"/>
    <property type="match status" value="1"/>
</dbReference>
<gene>
    <name evidence="1" type="ORF">SAMN02745172_02652</name>
</gene>
<dbReference type="EMBL" id="FRXO01000005">
    <property type="protein sequence ID" value="SHO66002.1"/>
    <property type="molecule type" value="Genomic_DNA"/>
</dbReference>
<evidence type="ECO:0008006" key="3">
    <source>
        <dbReference type="Google" id="ProtNLM"/>
    </source>
</evidence>
<dbReference type="Gene3D" id="2.60.120.200">
    <property type="match status" value="1"/>
</dbReference>
<proteinExistence type="predicted"/>
<evidence type="ECO:0000313" key="1">
    <source>
        <dbReference type="EMBL" id="SHO66002.1"/>
    </source>
</evidence>
<dbReference type="STRING" id="1123029.SAMN02745172_02652"/>
<dbReference type="PANTHER" id="PTHR35332:SF2">
    <property type="entry name" value="REGULATION OF ENOLASE PROTEIN 1"/>
    <property type="match status" value="1"/>
</dbReference>
<dbReference type="SUPFAM" id="SSF49899">
    <property type="entry name" value="Concanavalin A-like lectins/glucanases"/>
    <property type="match status" value="1"/>
</dbReference>
<evidence type="ECO:0000313" key="2">
    <source>
        <dbReference type="Proteomes" id="UP000186406"/>
    </source>
</evidence>